<dbReference type="SUPFAM" id="SSF47240">
    <property type="entry name" value="Ferritin-like"/>
    <property type="match status" value="1"/>
</dbReference>
<dbReference type="EMBL" id="JAATJE010000001">
    <property type="protein sequence ID" value="NJC32681.1"/>
    <property type="molecule type" value="Genomic_DNA"/>
</dbReference>
<evidence type="ECO:0000256" key="1">
    <source>
        <dbReference type="SAM" id="MobiDB-lite"/>
    </source>
</evidence>
<dbReference type="CDD" id="cd00657">
    <property type="entry name" value="Ferritin_like"/>
    <property type="match status" value="1"/>
</dbReference>
<organism evidence="2 3">
    <name type="scientific">Sphingomonas jejuensis</name>
    <dbReference type="NCBI Taxonomy" id="904715"/>
    <lineage>
        <taxon>Bacteria</taxon>
        <taxon>Pseudomonadati</taxon>
        <taxon>Pseudomonadota</taxon>
        <taxon>Alphaproteobacteria</taxon>
        <taxon>Sphingomonadales</taxon>
        <taxon>Sphingomonadaceae</taxon>
        <taxon>Sphingomonas</taxon>
    </lineage>
</organism>
<dbReference type="PANTHER" id="PTHR42782">
    <property type="entry name" value="SI:CH73-314G15.3"/>
    <property type="match status" value="1"/>
</dbReference>
<accession>A0ABX0XH81</accession>
<gene>
    <name evidence="2" type="ORF">GGR88_000155</name>
</gene>
<comment type="caution">
    <text evidence="2">The sequence shown here is derived from an EMBL/GenBank/DDBJ whole genome shotgun (WGS) entry which is preliminary data.</text>
</comment>
<name>A0ABX0XH81_9SPHN</name>
<keyword evidence="3" id="KW-1185">Reference proteome</keyword>
<proteinExistence type="predicted"/>
<evidence type="ECO:0000313" key="2">
    <source>
        <dbReference type="EMBL" id="NJC32681.1"/>
    </source>
</evidence>
<dbReference type="RefSeq" id="WP_167952042.1">
    <property type="nucleotide sequence ID" value="NZ_JAATJE010000001.1"/>
</dbReference>
<dbReference type="InterPro" id="IPR011197">
    <property type="entry name" value="UCP012318"/>
</dbReference>
<protein>
    <submittedName>
        <fullName evidence="2">Uncharacterized ferritin-like protein (DUF455 family)</fullName>
    </submittedName>
</protein>
<feature type="region of interest" description="Disordered" evidence="1">
    <location>
        <begin position="42"/>
        <end position="69"/>
    </location>
</feature>
<sequence>MTGVAAAARAVLLTADPLEKVRAARRVARDWRLGRIAHRFDGPPLPARPARPERPELRRPGEMPKRGKGGSAAGRLALLHALAHIEFVAIDLAFDLAGRFGDQFPRAFVDDWFAVGADEAMHFALLDRRLRTLGSDYGALPAHDGLWEAAAATADDARARLAVVPMVLEARGLDVTPQTVARFEAAGDQTSARILRRIAADEIRHVGAGTRWFLWHCDQAGIAPVAEWQTLIRRHFRDGLKPPFNDSARESAGLTRDYYSCLAANRN</sequence>
<dbReference type="InterPro" id="IPR009078">
    <property type="entry name" value="Ferritin-like_SF"/>
</dbReference>
<dbReference type="Pfam" id="PF04305">
    <property type="entry name" value="DUF455"/>
    <property type="match status" value="1"/>
</dbReference>
<evidence type="ECO:0000313" key="3">
    <source>
        <dbReference type="Proteomes" id="UP000734218"/>
    </source>
</evidence>
<feature type="compositionally biased region" description="Basic and acidic residues" evidence="1">
    <location>
        <begin position="50"/>
        <end position="65"/>
    </location>
</feature>
<dbReference type="InterPro" id="IPR007402">
    <property type="entry name" value="DUF455"/>
</dbReference>
<dbReference type="PANTHER" id="PTHR42782:SF4">
    <property type="entry name" value="DUF455 DOMAIN-CONTAINING PROTEIN"/>
    <property type="match status" value="1"/>
</dbReference>
<reference evidence="2 3" key="1">
    <citation type="submission" date="2020-03" db="EMBL/GenBank/DDBJ databases">
        <title>Genomic Encyclopedia of Type Strains, Phase IV (KMG-IV): sequencing the most valuable type-strain genomes for metagenomic binning, comparative biology and taxonomic classification.</title>
        <authorList>
            <person name="Goeker M."/>
        </authorList>
    </citation>
    <scope>NUCLEOTIDE SEQUENCE [LARGE SCALE GENOMIC DNA]</scope>
    <source>
        <strain evidence="2 3">DSM 27651</strain>
    </source>
</reference>
<dbReference type="Proteomes" id="UP000734218">
    <property type="component" value="Unassembled WGS sequence"/>
</dbReference>
<dbReference type="PIRSF" id="PIRSF012318">
    <property type="entry name" value="UCP012318"/>
    <property type="match status" value="1"/>
</dbReference>